<name>A0ACB8DYD6_DERSI</name>
<evidence type="ECO:0000313" key="2">
    <source>
        <dbReference type="Proteomes" id="UP000821865"/>
    </source>
</evidence>
<protein>
    <submittedName>
        <fullName evidence="1">Uncharacterized protein</fullName>
    </submittedName>
</protein>
<sequence>MRRGDKCHVTIVPTYRFGARAATLDTKNTTLFYEMALVDVIETEDDGGMDCLDIDSRMLPFDTLFGLGRTRNSRPEGHCPQYATGRRMSRDDHALDIDSRMLPFDTFYGVSRKLAVTFLEELGILGLKIIVHSMRRGKECHVTIAPWTSTPECCLSILSMGLEELGILGLKIIVHSMRRGEECHVTIAPWTSTPECCLSTLCMGLEELGILGLKIIVHSMRRGEECHVTIAPWTSTPECCLSTLSMGLEELGILGLKIIVHSMRRGEECHVTIAPWTSTPECCLSTLSMGLEELGILGLKIIVHSMRRGEECHVTIAPWTSTPECCLSTLSMGLEELGILGLKIIVHSMRRGEECHVTIAPWTSTPECCLSTLCMGLEELGILGLKIIVHSMRRGEECHVTIAPTYRFGARAATLDTKNNTLLRDGLIVDVIEREDYGGMDGLDIDSRMLPFDTLIGACYRKHRNRNRFYVANNYTAAAAKFLESAPDPADDKHNSKRRKLLVNLYSNQTRCALRMHNPKLAYILVNMCLASGPHESSNRADPTKPGLYRRYASSQINPKTGFRPVKPTLSDFVQSEDPDKPGIGPYRPDDFTVGARKNANRRRHTTSASPGATIWALDYPLSPPRYPSPGVAFPAWTLGGVVFKCVAQTNKDNGKME</sequence>
<proteinExistence type="predicted"/>
<keyword evidence="2" id="KW-1185">Reference proteome</keyword>
<accession>A0ACB8DYD6</accession>
<dbReference type="EMBL" id="CM023470">
    <property type="protein sequence ID" value="KAH7979371.1"/>
    <property type="molecule type" value="Genomic_DNA"/>
</dbReference>
<dbReference type="Proteomes" id="UP000821865">
    <property type="component" value="Chromosome 1"/>
</dbReference>
<evidence type="ECO:0000313" key="1">
    <source>
        <dbReference type="EMBL" id="KAH7979371.1"/>
    </source>
</evidence>
<organism evidence="1 2">
    <name type="scientific">Dermacentor silvarum</name>
    <name type="common">Tick</name>
    <dbReference type="NCBI Taxonomy" id="543639"/>
    <lineage>
        <taxon>Eukaryota</taxon>
        <taxon>Metazoa</taxon>
        <taxon>Ecdysozoa</taxon>
        <taxon>Arthropoda</taxon>
        <taxon>Chelicerata</taxon>
        <taxon>Arachnida</taxon>
        <taxon>Acari</taxon>
        <taxon>Parasitiformes</taxon>
        <taxon>Ixodida</taxon>
        <taxon>Ixodoidea</taxon>
        <taxon>Ixodidae</taxon>
        <taxon>Rhipicephalinae</taxon>
        <taxon>Dermacentor</taxon>
    </lineage>
</organism>
<gene>
    <name evidence="1" type="ORF">HPB49_009243</name>
</gene>
<reference evidence="1" key="1">
    <citation type="submission" date="2020-05" db="EMBL/GenBank/DDBJ databases">
        <title>Large-scale comparative analyses of tick genomes elucidate their genetic diversity and vector capacities.</title>
        <authorList>
            <person name="Jia N."/>
            <person name="Wang J."/>
            <person name="Shi W."/>
            <person name="Du L."/>
            <person name="Sun Y."/>
            <person name="Zhan W."/>
            <person name="Jiang J."/>
            <person name="Wang Q."/>
            <person name="Zhang B."/>
            <person name="Ji P."/>
            <person name="Sakyi L.B."/>
            <person name="Cui X."/>
            <person name="Yuan T."/>
            <person name="Jiang B."/>
            <person name="Yang W."/>
            <person name="Lam T.T.-Y."/>
            <person name="Chang Q."/>
            <person name="Ding S."/>
            <person name="Wang X."/>
            <person name="Zhu J."/>
            <person name="Ruan X."/>
            <person name="Zhao L."/>
            <person name="Wei J."/>
            <person name="Que T."/>
            <person name="Du C."/>
            <person name="Cheng J."/>
            <person name="Dai P."/>
            <person name="Han X."/>
            <person name="Huang E."/>
            <person name="Gao Y."/>
            <person name="Liu J."/>
            <person name="Shao H."/>
            <person name="Ye R."/>
            <person name="Li L."/>
            <person name="Wei W."/>
            <person name="Wang X."/>
            <person name="Wang C."/>
            <person name="Yang T."/>
            <person name="Huo Q."/>
            <person name="Li W."/>
            <person name="Guo W."/>
            <person name="Chen H."/>
            <person name="Zhou L."/>
            <person name="Ni X."/>
            <person name="Tian J."/>
            <person name="Zhou Y."/>
            <person name="Sheng Y."/>
            <person name="Liu T."/>
            <person name="Pan Y."/>
            <person name="Xia L."/>
            <person name="Li J."/>
            <person name="Zhao F."/>
            <person name="Cao W."/>
        </authorList>
    </citation>
    <scope>NUCLEOTIDE SEQUENCE</scope>
    <source>
        <strain evidence="1">Dsil-2018</strain>
    </source>
</reference>
<comment type="caution">
    <text evidence="1">The sequence shown here is derived from an EMBL/GenBank/DDBJ whole genome shotgun (WGS) entry which is preliminary data.</text>
</comment>